<proteinExistence type="predicted"/>
<dbReference type="SUPFAM" id="SSF48452">
    <property type="entry name" value="TPR-like"/>
    <property type="match status" value="1"/>
</dbReference>
<comment type="caution">
    <text evidence="3">The sequence shown here is derived from an EMBL/GenBank/DDBJ whole genome shotgun (WGS) entry which is preliminary data.</text>
</comment>
<sequence>MADGGEYRGRPWKMLRTAAAVAGVGVVTAMTAGKYFTSRVRSRIVGIIPACCASSRFPGKPLALILGKLLIQDDAQHILRGNQFAWGGPLLALDYLDIHTNPLKEPSSIINDFNIVKCTAPPRRRPRINNSGTSGNIGVMTKLREEGWFDEAMEIVDKMDKQGMEITNNVLLCLLQEAIKRKDLKQGKELHRLTKAHNLESDTFLSTFLIRFYTTCGYLEEAIEAFSKVSEPDMSVYTWSAMILAHSRLGNAEDGLKIFDQMLQQSSLKPEENVFVAALEACATIPSLAEGQRVHKCIMEHNLATNVNIGCALIDMYTKCGNFDEARKVFERLPKRDLVVWNAMIATYSHFKRIPEALRLVQVLQQDRLKPNDVTFGAILKACSRPEDLESGKHIHAHIAQLQYDTNMAVASSLIEMYSRCGNVEGMNSVFHKLKLRDSNVWKSMISGFTHLGLASETVKGCVMQMQEQAVGLNEAFVPLLKAFHDASMFDDIRRIHACFLGGHKLDPVVGITLIEIYCKDKYFSDALAVFNKYTCKSLAMWTSVIIGYTQHGLGQDALLLLKQMLQEGTKPTQDIILCLLETCCNDADLNLGEQIHSHILDSSLKSNPRVLKSIADMYERCGKVTGAQRTDQIMSNA</sequence>
<dbReference type="GO" id="GO:0009451">
    <property type="term" value="P:RNA modification"/>
    <property type="evidence" value="ECO:0007669"/>
    <property type="project" value="InterPro"/>
</dbReference>
<dbReference type="Pfam" id="PF13041">
    <property type="entry name" value="PPR_2"/>
    <property type="match status" value="1"/>
</dbReference>
<dbReference type="EMBL" id="CM035444">
    <property type="protein sequence ID" value="KAH7276584.1"/>
    <property type="molecule type" value="Genomic_DNA"/>
</dbReference>
<dbReference type="PROSITE" id="PS51375">
    <property type="entry name" value="PPR"/>
    <property type="match status" value="3"/>
</dbReference>
<keyword evidence="4" id="KW-1185">Reference proteome</keyword>
<evidence type="ECO:0000256" key="2">
    <source>
        <dbReference type="PROSITE-ProRule" id="PRU00708"/>
    </source>
</evidence>
<dbReference type="OrthoDB" id="185373at2759"/>
<dbReference type="GO" id="GO:0003723">
    <property type="term" value="F:RNA binding"/>
    <property type="evidence" value="ECO:0007669"/>
    <property type="project" value="InterPro"/>
</dbReference>
<gene>
    <name evidence="3" type="ORF">KP509_39G013000</name>
</gene>
<dbReference type="Gene3D" id="3.90.550.10">
    <property type="entry name" value="Spore Coat Polysaccharide Biosynthesis Protein SpsA, Chain A"/>
    <property type="match status" value="1"/>
</dbReference>
<keyword evidence="1" id="KW-0677">Repeat</keyword>
<organism evidence="3 4">
    <name type="scientific">Ceratopteris richardii</name>
    <name type="common">Triangle waterfern</name>
    <dbReference type="NCBI Taxonomy" id="49495"/>
    <lineage>
        <taxon>Eukaryota</taxon>
        <taxon>Viridiplantae</taxon>
        <taxon>Streptophyta</taxon>
        <taxon>Embryophyta</taxon>
        <taxon>Tracheophyta</taxon>
        <taxon>Polypodiopsida</taxon>
        <taxon>Polypodiidae</taxon>
        <taxon>Polypodiales</taxon>
        <taxon>Pteridineae</taxon>
        <taxon>Pteridaceae</taxon>
        <taxon>Parkerioideae</taxon>
        <taxon>Ceratopteris</taxon>
    </lineage>
</organism>
<dbReference type="InterPro" id="IPR011990">
    <property type="entry name" value="TPR-like_helical_dom_sf"/>
</dbReference>
<accession>A0A8T2PYI7</accession>
<evidence type="ECO:0000313" key="4">
    <source>
        <dbReference type="Proteomes" id="UP000825935"/>
    </source>
</evidence>
<protein>
    <recommendedName>
        <fullName evidence="5">Pentatricopeptide repeat-containing protein</fullName>
    </recommendedName>
</protein>
<dbReference type="Pfam" id="PF01535">
    <property type="entry name" value="PPR"/>
    <property type="match status" value="4"/>
</dbReference>
<name>A0A8T2PYI7_CERRI</name>
<evidence type="ECO:0000256" key="1">
    <source>
        <dbReference type="ARBA" id="ARBA00022737"/>
    </source>
</evidence>
<dbReference type="InterPro" id="IPR029044">
    <property type="entry name" value="Nucleotide-diphossugar_trans"/>
</dbReference>
<dbReference type="PANTHER" id="PTHR47926">
    <property type="entry name" value="PENTATRICOPEPTIDE REPEAT-CONTAINING PROTEIN"/>
    <property type="match status" value="1"/>
</dbReference>
<dbReference type="PANTHER" id="PTHR47926:SF533">
    <property type="entry name" value="DYW DOMAIN-CONTAINING PROTEIN"/>
    <property type="match status" value="1"/>
</dbReference>
<dbReference type="FunFam" id="1.25.40.10:FF:000031">
    <property type="entry name" value="Pentatricopeptide repeat-containing protein mitochondrial"/>
    <property type="match status" value="1"/>
</dbReference>
<dbReference type="NCBIfam" id="TIGR00756">
    <property type="entry name" value="PPR"/>
    <property type="match status" value="3"/>
</dbReference>
<feature type="repeat" description="PPR" evidence="2">
    <location>
        <begin position="337"/>
        <end position="371"/>
    </location>
</feature>
<dbReference type="AlphaFoldDB" id="A0A8T2PYI7"/>
<reference evidence="3" key="1">
    <citation type="submission" date="2021-08" db="EMBL/GenBank/DDBJ databases">
        <title>WGS assembly of Ceratopteris richardii.</title>
        <authorList>
            <person name="Marchant D.B."/>
            <person name="Chen G."/>
            <person name="Jenkins J."/>
            <person name="Shu S."/>
            <person name="Leebens-Mack J."/>
            <person name="Grimwood J."/>
            <person name="Schmutz J."/>
            <person name="Soltis P."/>
            <person name="Soltis D."/>
            <person name="Chen Z.-H."/>
        </authorList>
    </citation>
    <scope>NUCLEOTIDE SEQUENCE</scope>
    <source>
        <strain evidence="3">Whitten #5841</strain>
        <tissue evidence="3">Leaf</tissue>
    </source>
</reference>
<dbReference type="OMA" id="TNANIGC"/>
<dbReference type="Proteomes" id="UP000825935">
    <property type="component" value="Chromosome 39"/>
</dbReference>
<evidence type="ECO:0000313" key="3">
    <source>
        <dbReference type="EMBL" id="KAH7276584.1"/>
    </source>
</evidence>
<evidence type="ECO:0008006" key="5">
    <source>
        <dbReference type="Google" id="ProtNLM"/>
    </source>
</evidence>
<dbReference type="InterPro" id="IPR002885">
    <property type="entry name" value="PPR_rpt"/>
</dbReference>
<feature type="repeat" description="PPR" evidence="2">
    <location>
        <begin position="235"/>
        <end position="270"/>
    </location>
</feature>
<feature type="repeat" description="PPR" evidence="2">
    <location>
        <begin position="538"/>
        <end position="572"/>
    </location>
</feature>
<dbReference type="Gene3D" id="1.25.40.10">
    <property type="entry name" value="Tetratricopeptide repeat domain"/>
    <property type="match status" value="3"/>
</dbReference>
<dbReference type="InterPro" id="IPR046960">
    <property type="entry name" value="PPR_At4g14850-like_plant"/>
</dbReference>